<dbReference type="Proteomes" id="UP000198556">
    <property type="component" value="Unassembled WGS sequence"/>
</dbReference>
<dbReference type="AlphaFoldDB" id="A0A1H9P764"/>
<protein>
    <submittedName>
        <fullName evidence="2">V/A-type H+-transporting ATPase subunit E</fullName>
    </submittedName>
</protein>
<keyword evidence="3" id="KW-1185">Reference proteome</keyword>
<dbReference type="EMBL" id="FOGF01000051">
    <property type="protein sequence ID" value="SER43725.1"/>
    <property type="molecule type" value="Genomic_DNA"/>
</dbReference>
<evidence type="ECO:0000313" key="2">
    <source>
        <dbReference type="EMBL" id="SER43725.1"/>
    </source>
</evidence>
<sequence>MERLKDLEQLKQKVLQEVTDEYSQKLAVATKVEEERLNEANARLSEQEMTKKASLKKAAKNQLEREKQAIQNASKKEVLQVKRDLLTSVYDEAVGVMSNWSGETLVTFISGAIRALNLSDSQELVFGEQTVNLVTDAQKQALTKEFQHISISTETIAKKAGFVVMHGGIEYNYLFDELVNDLKLDYSPVLAKMVFDEQ</sequence>
<proteinExistence type="predicted"/>
<evidence type="ECO:0000313" key="3">
    <source>
        <dbReference type="Proteomes" id="UP000198556"/>
    </source>
</evidence>
<organism evidence="2 3">
    <name type="scientific">Granulicatella balaenopterae</name>
    <dbReference type="NCBI Taxonomy" id="137733"/>
    <lineage>
        <taxon>Bacteria</taxon>
        <taxon>Bacillati</taxon>
        <taxon>Bacillota</taxon>
        <taxon>Bacilli</taxon>
        <taxon>Lactobacillales</taxon>
        <taxon>Carnobacteriaceae</taxon>
        <taxon>Granulicatella</taxon>
    </lineage>
</organism>
<accession>A0A1H9P764</accession>
<evidence type="ECO:0000256" key="1">
    <source>
        <dbReference type="SAM" id="Coils"/>
    </source>
</evidence>
<dbReference type="STRING" id="137733.SAMN05421767_1515"/>
<dbReference type="SUPFAM" id="SSF160527">
    <property type="entry name" value="V-type ATPase subunit E-like"/>
    <property type="match status" value="1"/>
</dbReference>
<gene>
    <name evidence="2" type="ORF">SAMN05421767_1515</name>
</gene>
<keyword evidence="1" id="KW-0175">Coiled coil</keyword>
<name>A0A1H9P764_9LACT</name>
<feature type="coiled-coil region" evidence="1">
    <location>
        <begin position="30"/>
        <end position="80"/>
    </location>
</feature>
<reference evidence="2 3" key="1">
    <citation type="submission" date="2016-10" db="EMBL/GenBank/DDBJ databases">
        <authorList>
            <person name="de Groot N.N."/>
        </authorList>
    </citation>
    <scope>NUCLEOTIDE SEQUENCE [LARGE SCALE GENOMIC DNA]</scope>
    <source>
        <strain evidence="2 3">DSM 15827</strain>
    </source>
</reference>